<name>A0A7W7DDN9_9ACTN</name>
<keyword evidence="4" id="KW-1185">Reference proteome</keyword>
<protein>
    <recommendedName>
        <fullName evidence="5">DUF2752 domain-containing protein</fullName>
    </recommendedName>
</protein>
<dbReference type="InterPro" id="IPR021215">
    <property type="entry name" value="DUF2752"/>
</dbReference>
<evidence type="ECO:0008006" key="5">
    <source>
        <dbReference type="Google" id="ProtNLM"/>
    </source>
</evidence>
<dbReference type="RefSeq" id="WP_239123169.1">
    <property type="nucleotide sequence ID" value="NZ_BOOV01000019.1"/>
</dbReference>
<feature type="transmembrane region" description="Helical" evidence="2">
    <location>
        <begin position="35"/>
        <end position="55"/>
    </location>
</feature>
<reference evidence="3 4" key="1">
    <citation type="submission" date="2020-08" db="EMBL/GenBank/DDBJ databases">
        <title>Sequencing the genomes of 1000 actinobacteria strains.</title>
        <authorList>
            <person name="Klenk H.-P."/>
        </authorList>
    </citation>
    <scope>NUCLEOTIDE SEQUENCE [LARGE SCALE GENOMIC DNA]</scope>
    <source>
        <strain evidence="3 4">DSM 45784</strain>
    </source>
</reference>
<proteinExistence type="predicted"/>
<sequence length="161" mass="16870">MGGTDGVEGVSGVSGADGVRGTRAGGRGTGRAGALLAPLGAAALAGAAVAFVGVVDPNRPGHYPTCPFLLVTGLYCPGCGTLRALHALAHADPVAALGLNPLAVLTIPFLVFWWGRWLVRTWRGRPVRTRLTRPVYIWSFLGLIIVYWIVRNLPFGAFLAP</sequence>
<evidence type="ECO:0000313" key="4">
    <source>
        <dbReference type="Proteomes" id="UP000542210"/>
    </source>
</evidence>
<comment type="caution">
    <text evidence="3">The sequence shown here is derived from an EMBL/GenBank/DDBJ whole genome shotgun (WGS) entry which is preliminary data.</text>
</comment>
<evidence type="ECO:0000256" key="2">
    <source>
        <dbReference type="SAM" id="Phobius"/>
    </source>
</evidence>
<dbReference type="AlphaFoldDB" id="A0A7W7DDN9"/>
<organism evidence="3 4">
    <name type="scientific">Sphaerisporangium siamense</name>
    <dbReference type="NCBI Taxonomy" id="795645"/>
    <lineage>
        <taxon>Bacteria</taxon>
        <taxon>Bacillati</taxon>
        <taxon>Actinomycetota</taxon>
        <taxon>Actinomycetes</taxon>
        <taxon>Streptosporangiales</taxon>
        <taxon>Streptosporangiaceae</taxon>
        <taxon>Sphaerisporangium</taxon>
    </lineage>
</organism>
<dbReference type="EMBL" id="JACHND010000001">
    <property type="protein sequence ID" value="MBB4704716.1"/>
    <property type="molecule type" value="Genomic_DNA"/>
</dbReference>
<keyword evidence="2" id="KW-1133">Transmembrane helix</keyword>
<accession>A0A7W7DDN9</accession>
<dbReference type="Proteomes" id="UP000542210">
    <property type="component" value="Unassembled WGS sequence"/>
</dbReference>
<feature type="region of interest" description="Disordered" evidence="1">
    <location>
        <begin position="1"/>
        <end position="25"/>
    </location>
</feature>
<keyword evidence="2" id="KW-0812">Transmembrane</keyword>
<evidence type="ECO:0000256" key="1">
    <source>
        <dbReference type="SAM" id="MobiDB-lite"/>
    </source>
</evidence>
<feature type="transmembrane region" description="Helical" evidence="2">
    <location>
        <begin position="94"/>
        <end position="114"/>
    </location>
</feature>
<dbReference type="Pfam" id="PF10825">
    <property type="entry name" value="DUF2752"/>
    <property type="match status" value="1"/>
</dbReference>
<gene>
    <name evidence="3" type="ORF">BJ982_006260</name>
</gene>
<evidence type="ECO:0000313" key="3">
    <source>
        <dbReference type="EMBL" id="MBB4704716.1"/>
    </source>
</evidence>
<keyword evidence="2" id="KW-0472">Membrane</keyword>
<feature type="transmembrane region" description="Helical" evidence="2">
    <location>
        <begin position="135"/>
        <end position="160"/>
    </location>
</feature>